<feature type="compositionally biased region" description="Gly residues" evidence="1">
    <location>
        <begin position="35"/>
        <end position="51"/>
    </location>
</feature>
<protein>
    <recommendedName>
        <fullName evidence="5">DUF4190 domain-containing protein</fullName>
    </recommendedName>
</protein>
<proteinExistence type="predicted"/>
<evidence type="ECO:0000256" key="2">
    <source>
        <dbReference type="SAM" id="Phobius"/>
    </source>
</evidence>
<evidence type="ECO:0000313" key="4">
    <source>
        <dbReference type="Proteomes" id="UP000217103"/>
    </source>
</evidence>
<organism evidence="3 4">
    <name type="scientific">Thermostaphylospora chromogena</name>
    <dbReference type="NCBI Taxonomy" id="35622"/>
    <lineage>
        <taxon>Bacteria</taxon>
        <taxon>Bacillati</taxon>
        <taxon>Actinomycetota</taxon>
        <taxon>Actinomycetes</taxon>
        <taxon>Streptosporangiales</taxon>
        <taxon>Thermomonosporaceae</taxon>
        <taxon>Thermostaphylospora</taxon>
    </lineage>
</organism>
<evidence type="ECO:0000256" key="1">
    <source>
        <dbReference type="SAM" id="MobiDB-lite"/>
    </source>
</evidence>
<feature type="compositionally biased region" description="Basic and acidic residues" evidence="1">
    <location>
        <begin position="1"/>
        <end position="18"/>
    </location>
</feature>
<reference evidence="3 4" key="1">
    <citation type="submission" date="2016-10" db="EMBL/GenBank/DDBJ databases">
        <authorList>
            <person name="de Groot N.N."/>
        </authorList>
    </citation>
    <scope>NUCLEOTIDE SEQUENCE [LARGE SCALE GENOMIC DNA]</scope>
    <source>
        <strain evidence="3 4">DSM 43794</strain>
    </source>
</reference>
<evidence type="ECO:0000313" key="3">
    <source>
        <dbReference type="EMBL" id="SDQ53248.1"/>
    </source>
</evidence>
<dbReference type="AlphaFoldDB" id="A0A1H1BMR4"/>
<accession>A0A1H1BMR4</accession>
<gene>
    <name evidence="3" type="ORF">SAMN04489764_1037</name>
</gene>
<keyword evidence="4" id="KW-1185">Reference proteome</keyword>
<dbReference type="OrthoDB" id="3544257at2"/>
<dbReference type="RefSeq" id="WP_093258013.1">
    <property type="nucleotide sequence ID" value="NZ_FNKK01000002.1"/>
</dbReference>
<dbReference type="Proteomes" id="UP000217103">
    <property type="component" value="Unassembled WGS sequence"/>
</dbReference>
<name>A0A1H1BMR4_9ACTN</name>
<feature type="region of interest" description="Disordered" evidence="1">
    <location>
        <begin position="1"/>
        <end position="74"/>
    </location>
</feature>
<keyword evidence="2" id="KW-0472">Membrane</keyword>
<feature type="transmembrane region" description="Helical" evidence="2">
    <location>
        <begin position="135"/>
        <end position="159"/>
    </location>
</feature>
<keyword evidence="2" id="KW-1133">Transmembrane helix</keyword>
<evidence type="ECO:0008006" key="5">
    <source>
        <dbReference type="Google" id="ProtNLM"/>
    </source>
</evidence>
<dbReference type="EMBL" id="FNKK01000002">
    <property type="protein sequence ID" value="SDQ53248.1"/>
    <property type="molecule type" value="Genomic_DNA"/>
</dbReference>
<sequence>MTSHPENPHGSDDGRPEPGGDQPAAPSWEQPSGPQDGGNGGYAQPGYGQGGYPPPGYGAPGYGQGGYPPPGYGYGHPHPKSDGVRVHAIVALVISIILAFSCYVTLGGIAGAILSGRALSKVEYEPDRASRLLRWCWISIGINVILFVLGFSTLMYVGLNGA</sequence>
<feature type="transmembrane region" description="Helical" evidence="2">
    <location>
        <begin position="88"/>
        <end position="114"/>
    </location>
</feature>
<dbReference type="STRING" id="35622.SAMN04489764_1037"/>
<keyword evidence="2" id="KW-0812">Transmembrane</keyword>